<dbReference type="InterPro" id="IPR013495">
    <property type="entry name" value="CHP02679"/>
</dbReference>
<dbReference type="InterPro" id="IPR024466">
    <property type="entry name" value="CHP02679_N"/>
</dbReference>
<evidence type="ECO:0000259" key="1">
    <source>
        <dbReference type="Pfam" id="PF09664"/>
    </source>
</evidence>
<accession>A0A7W3MZZ0</accession>
<sequence length="364" mass="38696">MDEAERTALAELLGMDRYPTATCTLQVARLETRLAEMGAPDARTVTETIVGPFTDPVADRRDRDTLWAWLRGHPVVAAEPALLGWAADTERAGLVGGSVPATRALLEQALAVIAALPAEATPLSVFAGDIVGDTHALDGTRRLAGLVLRALAALYDVPPPKDAAERRDLWERAGIACDALSTTVLVAGFRPRTSGPLAETLRTWADAGQAAVITLRQLQEPPAPGLGDATVWITENPAVLAVALRDLGTACPPMVCSSGWPNSAVIRLLRTLRDAGARLRYHGDFDGEGLRIAAYLMSKVDAEPWRMSTADYLTALDGTAALPDPGRITEAPWDPDLAAALRTHRAAVAEELVADTLMADLGQR</sequence>
<feature type="domain" description="Conserved hypothetical protein CHP02679 N terminus" evidence="2">
    <location>
        <begin position="2"/>
        <end position="191"/>
    </location>
</feature>
<dbReference type="Pfam" id="PF09664">
    <property type="entry name" value="DUF2399"/>
    <property type="match status" value="1"/>
</dbReference>
<evidence type="ECO:0000313" key="3">
    <source>
        <dbReference type="EMBL" id="MBA9005016.1"/>
    </source>
</evidence>
<reference evidence="3 4" key="1">
    <citation type="submission" date="2020-08" db="EMBL/GenBank/DDBJ databases">
        <title>Sequencing the genomes of 1000 actinobacteria strains.</title>
        <authorList>
            <person name="Klenk H.-P."/>
        </authorList>
    </citation>
    <scope>NUCLEOTIDE SEQUENCE [LARGE SCALE GENOMIC DNA]</scope>
    <source>
        <strain evidence="3 4">DSM 45823</strain>
    </source>
</reference>
<evidence type="ECO:0000313" key="4">
    <source>
        <dbReference type="Proteomes" id="UP000539313"/>
    </source>
</evidence>
<dbReference type="AlphaFoldDB" id="A0A7W3MZZ0"/>
<dbReference type="Proteomes" id="UP000539313">
    <property type="component" value="Unassembled WGS sequence"/>
</dbReference>
<comment type="caution">
    <text evidence="3">The sequence shown here is derived from an EMBL/GenBank/DDBJ whole genome shotgun (WGS) entry which is preliminary data.</text>
</comment>
<dbReference type="NCBIfam" id="TIGR02679">
    <property type="entry name" value="TIGR02679 family protein"/>
    <property type="match status" value="1"/>
</dbReference>
<feature type="domain" description="DUF2399" evidence="1">
    <location>
        <begin position="212"/>
        <end position="361"/>
    </location>
</feature>
<proteinExistence type="predicted"/>
<name>A0A7W3MZZ0_9ACTN</name>
<gene>
    <name evidence="3" type="ORF">HNR21_003898</name>
</gene>
<keyword evidence="4" id="KW-1185">Reference proteome</keyword>
<dbReference type="InterPro" id="IPR024465">
    <property type="entry name" value="DUF2399"/>
</dbReference>
<dbReference type="EMBL" id="JACJII010000001">
    <property type="protein sequence ID" value="MBA9005016.1"/>
    <property type="molecule type" value="Genomic_DNA"/>
</dbReference>
<evidence type="ECO:0000259" key="2">
    <source>
        <dbReference type="Pfam" id="PF11796"/>
    </source>
</evidence>
<organism evidence="3 4">
    <name type="scientific">Thermomonospora cellulosilytica</name>
    <dbReference type="NCBI Taxonomy" id="1411118"/>
    <lineage>
        <taxon>Bacteria</taxon>
        <taxon>Bacillati</taxon>
        <taxon>Actinomycetota</taxon>
        <taxon>Actinomycetes</taxon>
        <taxon>Streptosporangiales</taxon>
        <taxon>Thermomonosporaceae</taxon>
        <taxon>Thermomonospora</taxon>
    </lineage>
</organism>
<protein>
    <submittedName>
        <fullName evidence="3">Uncharacterized protein (TIGR02679 family)</fullName>
    </submittedName>
</protein>
<dbReference type="Pfam" id="PF11796">
    <property type="entry name" value="DUF3323"/>
    <property type="match status" value="1"/>
</dbReference>